<dbReference type="EMBL" id="BMIF01000002">
    <property type="protein sequence ID" value="GGA58559.1"/>
    <property type="molecule type" value="Genomic_DNA"/>
</dbReference>
<dbReference type="AlphaFoldDB" id="A0A916W0U0"/>
<dbReference type="GO" id="GO:0005975">
    <property type="term" value="P:carbohydrate metabolic process"/>
    <property type="evidence" value="ECO:0007669"/>
    <property type="project" value="InterPro"/>
</dbReference>
<organism evidence="3 4">
    <name type="scientific">Nitratireductor aestuarii</name>
    <dbReference type="NCBI Taxonomy" id="1735103"/>
    <lineage>
        <taxon>Bacteria</taxon>
        <taxon>Pseudomonadati</taxon>
        <taxon>Pseudomonadota</taxon>
        <taxon>Alphaproteobacteria</taxon>
        <taxon>Hyphomicrobiales</taxon>
        <taxon>Phyllobacteriaceae</taxon>
        <taxon>Nitratireductor</taxon>
    </lineage>
</organism>
<keyword evidence="4" id="KW-1185">Reference proteome</keyword>
<protein>
    <submittedName>
        <fullName evidence="3">Amylo-alpha-1,6-glucosidase</fullName>
    </submittedName>
</protein>
<dbReference type="Pfam" id="PF22422">
    <property type="entry name" value="MGH1-like_GH"/>
    <property type="match status" value="1"/>
</dbReference>
<evidence type="ECO:0000259" key="1">
    <source>
        <dbReference type="Pfam" id="PF14742"/>
    </source>
</evidence>
<dbReference type="Proteomes" id="UP000636264">
    <property type="component" value="Unassembled WGS sequence"/>
</dbReference>
<dbReference type="InterPro" id="IPR012341">
    <property type="entry name" value="6hp_glycosidase-like_sf"/>
</dbReference>
<dbReference type="RefSeq" id="WP_188719873.1">
    <property type="nucleotide sequence ID" value="NZ_BMIF01000002.1"/>
</dbReference>
<evidence type="ECO:0000313" key="4">
    <source>
        <dbReference type="Proteomes" id="UP000636264"/>
    </source>
</evidence>
<dbReference type="InterPro" id="IPR008928">
    <property type="entry name" value="6-hairpin_glycosidase_sf"/>
</dbReference>
<feature type="domain" description="Mannosylglycerate hydrolase MGH1-like glycoside hydrolase" evidence="2">
    <location>
        <begin position="316"/>
        <end position="622"/>
    </location>
</feature>
<dbReference type="SUPFAM" id="SSF48208">
    <property type="entry name" value="Six-hairpin glycosidases"/>
    <property type="match status" value="1"/>
</dbReference>
<reference evidence="3" key="1">
    <citation type="journal article" date="2014" name="Int. J. Syst. Evol. Microbiol.">
        <title>Complete genome sequence of Corynebacterium casei LMG S-19264T (=DSM 44701T), isolated from a smear-ripened cheese.</title>
        <authorList>
            <consortium name="US DOE Joint Genome Institute (JGI-PGF)"/>
            <person name="Walter F."/>
            <person name="Albersmeier A."/>
            <person name="Kalinowski J."/>
            <person name="Ruckert C."/>
        </authorList>
    </citation>
    <scope>NUCLEOTIDE SEQUENCE</scope>
    <source>
        <strain evidence="3">CGMCC 1.15320</strain>
    </source>
</reference>
<feature type="domain" description="Putative glycogen debranching enzyme N-terminal" evidence="1">
    <location>
        <begin position="39"/>
        <end position="233"/>
    </location>
</feature>
<name>A0A916W0U0_9HYPH</name>
<dbReference type="Gene3D" id="1.50.10.10">
    <property type="match status" value="1"/>
</dbReference>
<dbReference type="InterPro" id="IPR054491">
    <property type="entry name" value="MGH1-like_GH"/>
</dbReference>
<comment type="caution">
    <text evidence="3">The sequence shown here is derived from an EMBL/GenBank/DDBJ whole genome shotgun (WGS) entry which is preliminary data.</text>
</comment>
<evidence type="ECO:0000259" key="2">
    <source>
        <dbReference type="Pfam" id="PF22422"/>
    </source>
</evidence>
<reference evidence="3" key="2">
    <citation type="submission" date="2020-09" db="EMBL/GenBank/DDBJ databases">
        <authorList>
            <person name="Sun Q."/>
            <person name="Zhou Y."/>
        </authorList>
    </citation>
    <scope>NUCLEOTIDE SEQUENCE</scope>
    <source>
        <strain evidence="3">CGMCC 1.15320</strain>
    </source>
</reference>
<evidence type="ECO:0000313" key="3">
    <source>
        <dbReference type="EMBL" id="GGA58559.1"/>
    </source>
</evidence>
<dbReference type="Pfam" id="PF14742">
    <property type="entry name" value="GDE_N_bis"/>
    <property type="match status" value="1"/>
</dbReference>
<accession>A0A916W0U0</accession>
<gene>
    <name evidence="3" type="ORF">GCM10011385_10260</name>
</gene>
<sequence>MGAQVDPLTPMPDEIGTARTPQFFIAGNAPLQERRPRTLKHGDTFSIFDHNGDALSGPGSLDGIFHRDTRYLSHFSLTIRGERPLLLSSALRDDNALSIFDLANPDLEDAEGNIILQHDRIHVRRTRFLWRDTCFERLSLRNFDDVAHTVPMEIEFGSDFLDLFEVRGARRKRRGKIHPPSVSDSEVILSYTGLDGIKRQTTIRFDAAPKELTQSRATYAVELAAGQTKQIFIEISCGRPPLAMSARRQYFSSLREARRETKLLVRNAASIESSNDIFNEVIRRSVADLYMLVTRTKEGPYPYAGIPWFSTVFGRDALITAAQVLWMDPSIAKGVLKHLAANQATEEDPEADAEPGKILHEVRYGEMAELKEVPFRRYYGSVDSTPLFLMLAGAYFERTNDIQTIHELLPNIRAALDWIQNYGDRDGDGFVEYGRRTTSGLANQGWKDSWDAVFHANGELARGPIALCELQAYVYAAWRAAALIADAMGMGDEALRYGARADELRKNFDEAFYDHELGTYVLALDGDKRPCRVRASNAGHTLLTGIAYPDRAAHVVKTLMERSSFSGWGIRTVATTEARYNPMSYHNGSIWPHDNALIAAGFARYGYRAEAARIFDGIFAAATYIDLRRLPELFCGFPRQRSRGPTFYPVACSPQAWAAVAPLYLMKSCLGISFDPIGNAVSFHQPHLPEFLDSVVIRGMSMPAGKLDVLLRRLGTEVVVQVLDRDGDIRVTTTY</sequence>
<dbReference type="InterPro" id="IPR032856">
    <property type="entry name" value="GDE_N_bis"/>
</dbReference>
<proteinExistence type="predicted"/>